<keyword evidence="1" id="KW-0472">Membrane</keyword>
<evidence type="ECO:0000313" key="4">
    <source>
        <dbReference type="Proteomes" id="UP001144396"/>
    </source>
</evidence>
<evidence type="ECO:0000256" key="1">
    <source>
        <dbReference type="SAM" id="Phobius"/>
    </source>
</evidence>
<feature type="signal peptide" evidence="2">
    <location>
        <begin position="1"/>
        <end position="19"/>
    </location>
</feature>
<protein>
    <recommendedName>
        <fullName evidence="5">Secreted protein</fullName>
    </recommendedName>
</protein>
<dbReference type="AlphaFoldDB" id="A0A9W6CYE2"/>
<gene>
    <name evidence="3" type="ORF">ARHIZOSPH14_31890</name>
</gene>
<keyword evidence="4" id="KW-1185">Reference proteome</keyword>
<evidence type="ECO:0000256" key="2">
    <source>
        <dbReference type="SAM" id="SignalP"/>
    </source>
</evidence>
<organism evidence="3 4">
    <name type="scientific">Agromyces rhizosphaerae</name>
    <dbReference type="NCBI Taxonomy" id="88374"/>
    <lineage>
        <taxon>Bacteria</taxon>
        <taxon>Bacillati</taxon>
        <taxon>Actinomycetota</taxon>
        <taxon>Actinomycetes</taxon>
        <taxon>Micrococcales</taxon>
        <taxon>Microbacteriaceae</taxon>
        <taxon>Agromyces</taxon>
    </lineage>
</organism>
<keyword evidence="2" id="KW-0732">Signal</keyword>
<keyword evidence="1" id="KW-0812">Transmembrane</keyword>
<dbReference type="EMBL" id="BSDP01000001">
    <property type="protein sequence ID" value="GLI28947.1"/>
    <property type="molecule type" value="Genomic_DNA"/>
</dbReference>
<dbReference type="Proteomes" id="UP001144396">
    <property type="component" value="Unassembled WGS sequence"/>
</dbReference>
<feature type="chain" id="PRO_5040760103" description="Secreted protein" evidence="2">
    <location>
        <begin position="20"/>
        <end position="104"/>
    </location>
</feature>
<feature type="transmembrane region" description="Helical" evidence="1">
    <location>
        <begin position="36"/>
        <end position="55"/>
    </location>
</feature>
<proteinExistence type="predicted"/>
<name>A0A9W6CYE2_9MICO</name>
<accession>A0A9W6CYE2</accession>
<keyword evidence="1" id="KW-1133">Transmembrane helix</keyword>
<dbReference type="InterPro" id="IPR045635">
    <property type="entry name" value="DUF6412"/>
</dbReference>
<reference evidence="3" key="1">
    <citation type="submission" date="2022-12" db="EMBL/GenBank/DDBJ databases">
        <title>Reference genome sequencing for broad-spectrum identification of bacterial and archaeal isolates by mass spectrometry.</title>
        <authorList>
            <person name="Sekiguchi Y."/>
            <person name="Tourlousse D.M."/>
        </authorList>
    </citation>
    <scope>NUCLEOTIDE SEQUENCE</scope>
    <source>
        <strain evidence="3">14</strain>
    </source>
</reference>
<comment type="caution">
    <text evidence="3">The sequence shown here is derived from an EMBL/GenBank/DDBJ whole genome shotgun (WGS) entry which is preliminary data.</text>
</comment>
<sequence>MVSHMAVAVAILARFVALAADVVAAAADGLAVAGSQGLLLVVVSLVAVAALVAVLRAPIRAVADASAVVYRGQTVDVSFLLAQCDPDAAGSVRPRAPGGGSTAA</sequence>
<evidence type="ECO:0008006" key="5">
    <source>
        <dbReference type="Google" id="ProtNLM"/>
    </source>
</evidence>
<evidence type="ECO:0000313" key="3">
    <source>
        <dbReference type="EMBL" id="GLI28947.1"/>
    </source>
</evidence>
<dbReference type="Pfam" id="PF19950">
    <property type="entry name" value="DUF6412"/>
    <property type="match status" value="1"/>
</dbReference>